<keyword evidence="4 7" id="KW-0479">Metal-binding</keyword>
<dbReference type="PANTHER" id="PTHR20854">
    <property type="entry name" value="INOSITOL MONOPHOSPHATASE"/>
    <property type="match status" value="1"/>
</dbReference>
<dbReference type="Proteomes" id="UP000265515">
    <property type="component" value="Unassembled WGS sequence"/>
</dbReference>
<evidence type="ECO:0000313" key="10">
    <source>
        <dbReference type="Proteomes" id="UP000265515"/>
    </source>
</evidence>
<keyword evidence="10" id="KW-1185">Reference proteome</keyword>
<accession>A0A388JX87</accession>
<evidence type="ECO:0000256" key="7">
    <source>
        <dbReference type="PIRSR" id="PIRSR600760-2"/>
    </source>
</evidence>
<dbReference type="Gene3D" id="3.40.190.80">
    <property type="match status" value="1"/>
</dbReference>
<dbReference type="Gene3D" id="3.30.540.10">
    <property type="entry name" value="Fructose-1,6-Bisphosphatase, subunit A, domain 1"/>
    <property type="match status" value="1"/>
</dbReference>
<feature type="binding site" evidence="7">
    <location>
        <position position="298"/>
    </location>
    <ligand>
        <name>Mg(2+)</name>
        <dbReference type="ChEBI" id="CHEBI:18420"/>
        <label>1</label>
        <note>catalytic</note>
    </ligand>
</feature>
<dbReference type="SUPFAM" id="SSF56655">
    <property type="entry name" value="Carbohydrate phosphatase"/>
    <property type="match status" value="1"/>
</dbReference>
<dbReference type="PRINTS" id="PR00377">
    <property type="entry name" value="IMPHPHTASES"/>
</dbReference>
<evidence type="ECO:0000256" key="1">
    <source>
        <dbReference type="ARBA" id="ARBA00001946"/>
    </source>
</evidence>
<dbReference type="GO" id="GO:0008934">
    <property type="term" value="F:inositol monophosphate 1-phosphatase activity"/>
    <property type="evidence" value="ECO:0007669"/>
    <property type="project" value="EnsemblPlants"/>
</dbReference>
<dbReference type="Pfam" id="PF00459">
    <property type="entry name" value="Inositol_P"/>
    <property type="match status" value="2"/>
</dbReference>
<dbReference type="GO" id="GO:0046872">
    <property type="term" value="F:metal ion binding"/>
    <property type="evidence" value="ECO:0007669"/>
    <property type="project" value="UniProtKB-KW"/>
</dbReference>
<dbReference type="EMBL" id="BFEA01000028">
    <property type="protein sequence ID" value="GBG62387.1"/>
    <property type="molecule type" value="Genomic_DNA"/>
</dbReference>
<dbReference type="AlphaFoldDB" id="A0A388JX87"/>
<dbReference type="GO" id="GO:0046854">
    <property type="term" value="P:phosphatidylinositol phosphate biosynthetic process"/>
    <property type="evidence" value="ECO:0007669"/>
    <property type="project" value="InterPro"/>
</dbReference>
<dbReference type="Gramene" id="GBG62387">
    <property type="protein sequence ID" value="GBG62387"/>
    <property type="gene ID" value="CBR_g30341"/>
</dbReference>
<dbReference type="FunFam" id="3.40.190.80:FF:000002">
    <property type="entry name" value="Inositol-1-monophosphatase"/>
    <property type="match status" value="1"/>
</dbReference>
<comment type="cofactor">
    <cofactor evidence="1 7 8">
        <name>Mg(2+)</name>
        <dbReference type="ChEBI" id="CHEBI:18420"/>
    </cofactor>
</comment>
<protein>
    <recommendedName>
        <fullName evidence="8">Inositol-1-monophosphatase</fullName>
        <ecNumber evidence="8">3.1.3.25</ecNumber>
    </recommendedName>
</protein>
<evidence type="ECO:0000256" key="4">
    <source>
        <dbReference type="ARBA" id="ARBA00022723"/>
    </source>
</evidence>
<dbReference type="UniPathway" id="UPA00823">
    <property type="reaction ID" value="UER00788"/>
</dbReference>
<comment type="caution">
    <text evidence="9">The sequence shown here is derived from an EMBL/GenBank/DDBJ whole genome shotgun (WGS) entry which is preliminary data.</text>
</comment>
<evidence type="ECO:0000256" key="3">
    <source>
        <dbReference type="ARBA" id="ARBA00009759"/>
    </source>
</evidence>
<evidence type="ECO:0000256" key="8">
    <source>
        <dbReference type="RuleBase" id="RU364068"/>
    </source>
</evidence>
<gene>
    <name evidence="9" type="ORF">CBR_g30341</name>
</gene>
<dbReference type="InterPro" id="IPR033942">
    <property type="entry name" value="IMPase"/>
</dbReference>
<comment type="catalytic activity">
    <reaction evidence="8">
        <text>a myo-inositol phosphate + H2O = myo-inositol + phosphate</text>
        <dbReference type="Rhea" id="RHEA:24056"/>
        <dbReference type="ChEBI" id="CHEBI:15377"/>
        <dbReference type="ChEBI" id="CHEBI:17268"/>
        <dbReference type="ChEBI" id="CHEBI:43474"/>
        <dbReference type="ChEBI" id="CHEBI:84139"/>
        <dbReference type="EC" id="3.1.3.25"/>
    </reaction>
</comment>
<evidence type="ECO:0000256" key="5">
    <source>
        <dbReference type="ARBA" id="ARBA00022801"/>
    </source>
</evidence>
<dbReference type="InterPro" id="IPR020550">
    <property type="entry name" value="Inositol_monophosphatase_CS"/>
</dbReference>
<evidence type="ECO:0000256" key="6">
    <source>
        <dbReference type="ARBA" id="ARBA00022842"/>
    </source>
</evidence>
<sequence length="370" mass="39129">MASCSAGIRSLGIRGLSCHGAATVARTVSPEFRPLLTSAHCGGLAATLQLGGREGEDVSVPPFGAGAGRLHAARAGQGVLERQHQMPRMGGSMCKAMASFSGAAASYDVQVTGAAKKIGAVNQGSVPADELLKCAEMAARKGAEVVMEAIDKPRNIAYKGGSTDLVTDTDKKCEDAIVGVLRETFPDHLLLGEEGGVEFSGGPFCWVTRTFTATSGGGAFCNGKSISASDTDMVEKSLLVTGFGYEHDEAWLTNLDLFKHFTDVSRGVRRLGAASVDMCHVALGIVEGYWEYRLKPWDMAAGALIVEEAGGTVTRMDGGDFTVFDRSVLVSNTKIHSQLLDQTGPATTKLISAGFDFSQWFKPEEYQTDE</sequence>
<dbReference type="PANTHER" id="PTHR20854:SF17">
    <property type="entry name" value="PHOSPHATASE IMPL1, CHLOROPLASTIC"/>
    <property type="match status" value="1"/>
</dbReference>
<dbReference type="PROSITE" id="PS00630">
    <property type="entry name" value="IMP_2"/>
    <property type="match status" value="1"/>
</dbReference>
<dbReference type="STRING" id="69332.A0A388JX87"/>
<dbReference type="EC" id="3.1.3.25" evidence="8"/>
<evidence type="ECO:0000313" key="9">
    <source>
        <dbReference type="EMBL" id="GBG62387.1"/>
    </source>
</evidence>
<dbReference type="GO" id="GO:0007165">
    <property type="term" value="P:signal transduction"/>
    <property type="evidence" value="ECO:0007669"/>
    <property type="project" value="TreeGrafter"/>
</dbReference>
<dbReference type="InterPro" id="IPR000760">
    <property type="entry name" value="Inositol_monophosphatase-like"/>
</dbReference>
<dbReference type="CDD" id="cd01639">
    <property type="entry name" value="IMPase"/>
    <property type="match status" value="1"/>
</dbReference>
<dbReference type="GO" id="GO:0006021">
    <property type="term" value="P:inositol biosynthetic process"/>
    <property type="evidence" value="ECO:0007669"/>
    <property type="project" value="UniProtKB-UniPathway"/>
</dbReference>
<dbReference type="OrthoDB" id="10254945at2759"/>
<organism evidence="9 10">
    <name type="scientific">Chara braunii</name>
    <name type="common">Braun's stonewort</name>
    <dbReference type="NCBI Taxonomy" id="69332"/>
    <lineage>
        <taxon>Eukaryota</taxon>
        <taxon>Viridiplantae</taxon>
        <taxon>Streptophyta</taxon>
        <taxon>Charophyceae</taxon>
        <taxon>Charales</taxon>
        <taxon>Characeae</taxon>
        <taxon>Chara</taxon>
    </lineage>
</organism>
<keyword evidence="5 8" id="KW-0378">Hydrolase</keyword>
<comment type="similarity">
    <text evidence="3 8">Belongs to the inositol monophosphatase superfamily.</text>
</comment>
<proteinExistence type="inferred from homology"/>
<name>A0A388JX87_CHABU</name>
<dbReference type="OMA" id="CKAMASF"/>
<reference evidence="9 10" key="1">
    <citation type="journal article" date="2018" name="Cell">
        <title>The Chara Genome: Secondary Complexity and Implications for Plant Terrestrialization.</title>
        <authorList>
            <person name="Nishiyama T."/>
            <person name="Sakayama H."/>
            <person name="Vries J.D."/>
            <person name="Buschmann H."/>
            <person name="Saint-Marcoux D."/>
            <person name="Ullrich K.K."/>
            <person name="Haas F.B."/>
            <person name="Vanderstraeten L."/>
            <person name="Becker D."/>
            <person name="Lang D."/>
            <person name="Vosolsobe S."/>
            <person name="Rombauts S."/>
            <person name="Wilhelmsson P.K.I."/>
            <person name="Janitza P."/>
            <person name="Kern R."/>
            <person name="Heyl A."/>
            <person name="Rumpler F."/>
            <person name="Villalobos L.I.A.C."/>
            <person name="Clay J.M."/>
            <person name="Skokan R."/>
            <person name="Toyoda A."/>
            <person name="Suzuki Y."/>
            <person name="Kagoshima H."/>
            <person name="Schijlen E."/>
            <person name="Tajeshwar N."/>
            <person name="Catarino B."/>
            <person name="Hetherington A.J."/>
            <person name="Saltykova A."/>
            <person name="Bonnot C."/>
            <person name="Breuninger H."/>
            <person name="Symeonidi A."/>
            <person name="Radhakrishnan G.V."/>
            <person name="Van Nieuwerburgh F."/>
            <person name="Deforce D."/>
            <person name="Chang C."/>
            <person name="Karol K.G."/>
            <person name="Hedrich R."/>
            <person name="Ulvskov P."/>
            <person name="Glockner G."/>
            <person name="Delwiche C.F."/>
            <person name="Petrasek J."/>
            <person name="Van de Peer Y."/>
            <person name="Friml J."/>
            <person name="Beilby M."/>
            <person name="Dolan L."/>
            <person name="Kohara Y."/>
            <person name="Sugano S."/>
            <person name="Fujiyama A."/>
            <person name="Delaux P.-M."/>
            <person name="Quint M."/>
            <person name="TheiBen G."/>
            <person name="Hagemann M."/>
            <person name="Harholt J."/>
            <person name="Dunand C."/>
            <person name="Zachgo S."/>
            <person name="Langdale J."/>
            <person name="Maumus F."/>
            <person name="Straeten D.V.D."/>
            <person name="Gould S.B."/>
            <person name="Rensing S.A."/>
        </authorList>
    </citation>
    <scope>NUCLEOTIDE SEQUENCE [LARGE SCALE GENOMIC DNA]</scope>
    <source>
        <strain evidence="9 10">S276</strain>
    </source>
</reference>
<evidence type="ECO:0000256" key="2">
    <source>
        <dbReference type="ARBA" id="ARBA00005152"/>
    </source>
</evidence>
<comment type="pathway">
    <text evidence="2 8">Polyol metabolism; myo-inositol biosynthesis; myo-inositol from D-glucose 6-phosphate: step 2/2.</text>
</comment>
<keyword evidence="6 7" id="KW-0460">Magnesium</keyword>